<accession>A0AAV9EKY4</accession>
<dbReference type="GO" id="GO:0003676">
    <property type="term" value="F:nucleic acid binding"/>
    <property type="evidence" value="ECO:0007669"/>
    <property type="project" value="InterPro"/>
</dbReference>
<evidence type="ECO:0000313" key="2">
    <source>
        <dbReference type="EMBL" id="KAK1314406.1"/>
    </source>
</evidence>
<organism evidence="2 3">
    <name type="scientific">Acorus calamus</name>
    <name type="common">Sweet flag</name>
    <dbReference type="NCBI Taxonomy" id="4465"/>
    <lineage>
        <taxon>Eukaryota</taxon>
        <taxon>Viridiplantae</taxon>
        <taxon>Streptophyta</taxon>
        <taxon>Embryophyta</taxon>
        <taxon>Tracheophyta</taxon>
        <taxon>Spermatophyta</taxon>
        <taxon>Magnoliopsida</taxon>
        <taxon>Liliopsida</taxon>
        <taxon>Acoraceae</taxon>
        <taxon>Acorus</taxon>
    </lineage>
</organism>
<sequence>MGGEIGLVRMANILKIDISCANPHQAGHDSLITSKVFFVIKRKYKLNENQYQGCLVGNGPGRPVETGPKPGPGPRPAGLLDQRAWDGSARGKKGSGPIHGPKPDGLAWASSQRA</sequence>
<evidence type="ECO:0000256" key="1">
    <source>
        <dbReference type="SAM" id="MobiDB-lite"/>
    </source>
</evidence>
<evidence type="ECO:0000313" key="3">
    <source>
        <dbReference type="Proteomes" id="UP001180020"/>
    </source>
</evidence>
<feature type="region of interest" description="Disordered" evidence="1">
    <location>
        <begin position="57"/>
        <end position="114"/>
    </location>
</feature>
<dbReference type="Gene3D" id="3.30.420.10">
    <property type="entry name" value="Ribonuclease H-like superfamily/Ribonuclease H"/>
    <property type="match status" value="1"/>
</dbReference>
<dbReference type="Proteomes" id="UP001180020">
    <property type="component" value="Unassembled WGS sequence"/>
</dbReference>
<reference evidence="2" key="1">
    <citation type="journal article" date="2023" name="Nat. Commun.">
        <title>Diploid and tetraploid genomes of Acorus and the evolution of monocots.</title>
        <authorList>
            <person name="Ma L."/>
            <person name="Liu K.W."/>
            <person name="Li Z."/>
            <person name="Hsiao Y.Y."/>
            <person name="Qi Y."/>
            <person name="Fu T."/>
            <person name="Tang G.D."/>
            <person name="Zhang D."/>
            <person name="Sun W.H."/>
            <person name="Liu D.K."/>
            <person name="Li Y."/>
            <person name="Chen G.Z."/>
            <person name="Liu X.D."/>
            <person name="Liao X.Y."/>
            <person name="Jiang Y.T."/>
            <person name="Yu X."/>
            <person name="Hao Y."/>
            <person name="Huang J."/>
            <person name="Zhao X.W."/>
            <person name="Ke S."/>
            <person name="Chen Y.Y."/>
            <person name="Wu W.L."/>
            <person name="Hsu J.L."/>
            <person name="Lin Y.F."/>
            <person name="Huang M.D."/>
            <person name="Li C.Y."/>
            <person name="Huang L."/>
            <person name="Wang Z.W."/>
            <person name="Zhao X."/>
            <person name="Zhong W.Y."/>
            <person name="Peng D.H."/>
            <person name="Ahmad S."/>
            <person name="Lan S."/>
            <person name="Zhang J.S."/>
            <person name="Tsai W.C."/>
            <person name="Van de Peer Y."/>
            <person name="Liu Z.J."/>
        </authorList>
    </citation>
    <scope>NUCLEOTIDE SEQUENCE</scope>
    <source>
        <strain evidence="2">CP</strain>
    </source>
</reference>
<keyword evidence="3" id="KW-1185">Reference proteome</keyword>
<name>A0AAV9EKY4_ACOCL</name>
<gene>
    <name evidence="2" type="ORF">QJS10_CPA06g01586</name>
</gene>
<dbReference type="AlphaFoldDB" id="A0AAV9EKY4"/>
<reference evidence="2" key="2">
    <citation type="submission" date="2023-06" db="EMBL/GenBank/DDBJ databases">
        <authorList>
            <person name="Ma L."/>
            <person name="Liu K.-W."/>
            <person name="Li Z."/>
            <person name="Hsiao Y.-Y."/>
            <person name="Qi Y."/>
            <person name="Fu T."/>
            <person name="Tang G."/>
            <person name="Zhang D."/>
            <person name="Sun W.-H."/>
            <person name="Liu D.-K."/>
            <person name="Li Y."/>
            <person name="Chen G.-Z."/>
            <person name="Liu X.-D."/>
            <person name="Liao X.-Y."/>
            <person name="Jiang Y.-T."/>
            <person name="Yu X."/>
            <person name="Hao Y."/>
            <person name="Huang J."/>
            <person name="Zhao X.-W."/>
            <person name="Ke S."/>
            <person name="Chen Y.-Y."/>
            <person name="Wu W.-L."/>
            <person name="Hsu J.-L."/>
            <person name="Lin Y.-F."/>
            <person name="Huang M.-D."/>
            <person name="Li C.-Y."/>
            <person name="Huang L."/>
            <person name="Wang Z.-W."/>
            <person name="Zhao X."/>
            <person name="Zhong W.-Y."/>
            <person name="Peng D.-H."/>
            <person name="Ahmad S."/>
            <person name="Lan S."/>
            <person name="Zhang J.-S."/>
            <person name="Tsai W.-C."/>
            <person name="Van De Peer Y."/>
            <person name="Liu Z.-J."/>
        </authorList>
    </citation>
    <scope>NUCLEOTIDE SEQUENCE</scope>
    <source>
        <strain evidence="2">CP</strain>
        <tissue evidence="2">Leaves</tissue>
    </source>
</reference>
<proteinExistence type="predicted"/>
<dbReference type="EMBL" id="JAUJYO010000006">
    <property type="protein sequence ID" value="KAK1314406.1"/>
    <property type="molecule type" value="Genomic_DNA"/>
</dbReference>
<dbReference type="InterPro" id="IPR036397">
    <property type="entry name" value="RNaseH_sf"/>
</dbReference>
<protein>
    <submittedName>
        <fullName evidence="2">Uncharacterized protein</fullName>
    </submittedName>
</protein>
<comment type="caution">
    <text evidence="2">The sequence shown here is derived from an EMBL/GenBank/DDBJ whole genome shotgun (WGS) entry which is preliminary data.</text>
</comment>